<keyword evidence="2" id="KW-1185">Reference proteome</keyword>
<organism evidence="1 2">
    <name type="scientific">Trifolium medium</name>
    <dbReference type="NCBI Taxonomy" id="97028"/>
    <lineage>
        <taxon>Eukaryota</taxon>
        <taxon>Viridiplantae</taxon>
        <taxon>Streptophyta</taxon>
        <taxon>Embryophyta</taxon>
        <taxon>Tracheophyta</taxon>
        <taxon>Spermatophyta</taxon>
        <taxon>Magnoliopsida</taxon>
        <taxon>eudicotyledons</taxon>
        <taxon>Gunneridae</taxon>
        <taxon>Pentapetalae</taxon>
        <taxon>rosids</taxon>
        <taxon>fabids</taxon>
        <taxon>Fabales</taxon>
        <taxon>Fabaceae</taxon>
        <taxon>Papilionoideae</taxon>
        <taxon>50 kb inversion clade</taxon>
        <taxon>NPAAA clade</taxon>
        <taxon>Hologalegina</taxon>
        <taxon>IRL clade</taxon>
        <taxon>Trifolieae</taxon>
        <taxon>Trifolium</taxon>
    </lineage>
</organism>
<comment type="caution">
    <text evidence="1">The sequence shown here is derived from an EMBL/GenBank/DDBJ whole genome shotgun (WGS) entry which is preliminary data.</text>
</comment>
<accession>A0A392Q8H0</accession>
<name>A0A392Q8H0_9FABA</name>
<protein>
    <submittedName>
        <fullName evidence="1">Uncharacterized protein</fullName>
    </submittedName>
</protein>
<dbReference type="Proteomes" id="UP000265520">
    <property type="component" value="Unassembled WGS sequence"/>
</dbReference>
<reference evidence="1 2" key="1">
    <citation type="journal article" date="2018" name="Front. Plant Sci.">
        <title>Red Clover (Trifolium pratense) and Zigzag Clover (T. medium) - A Picture of Genomic Similarities and Differences.</title>
        <authorList>
            <person name="Dluhosova J."/>
            <person name="Istvanek J."/>
            <person name="Nedelnik J."/>
            <person name="Repkova J."/>
        </authorList>
    </citation>
    <scope>NUCLEOTIDE SEQUENCE [LARGE SCALE GENOMIC DNA]</scope>
    <source>
        <strain evidence="2">cv. 10/8</strain>
        <tissue evidence="1">Leaf</tissue>
    </source>
</reference>
<proteinExistence type="predicted"/>
<sequence>GDGGERWVTVQPLSDAILVLLADQTEMLR</sequence>
<dbReference type="EMBL" id="LXQA010121154">
    <property type="protein sequence ID" value="MCI20693.1"/>
    <property type="molecule type" value="Genomic_DNA"/>
</dbReference>
<evidence type="ECO:0000313" key="1">
    <source>
        <dbReference type="EMBL" id="MCI20693.1"/>
    </source>
</evidence>
<evidence type="ECO:0000313" key="2">
    <source>
        <dbReference type="Proteomes" id="UP000265520"/>
    </source>
</evidence>
<feature type="non-terminal residue" evidence="1">
    <location>
        <position position="1"/>
    </location>
</feature>
<dbReference type="AlphaFoldDB" id="A0A392Q8H0"/>